<organism evidence="1">
    <name type="scientific">Terrestrivirus sp</name>
    <dbReference type="NCBI Taxonomy" id="2487775"/>
    <lineage>
        <taxon>Viruses</taxon>
        <taxon>Varidnaviria</taxon>
        <taxon>Bamfordvirae</taxon>
        <taxon>Nucleocytoviricota</taxon>
        <taxon>Megaviricetes</taxon>
        <taxon>Imitervirales</taxon>
        <taxon>Mimiviridae</taxon>
        <taxon>Klosneuvirinae</taxon>
    </lineage>
</organism>
<proteinExistence type="predicted"/>
<name>A0A3G4ZLF0_9VIRU</name>
<dbReference type="EMBL" id="MK071980">
    <property type="protein sequence ID" value="AYV75672.1"/>
    <property type="molecule type" value="Genomic_DNA"/>
</dbReference>
<evidence type="ECO:0000313" key="1">
    <source>
        <dbReference type="EMBL" id="AYV75672.1"/>
    </source>
</evidence>
<sequence length="137" mass="15868">MSLINWIVSASNIYGLVPIYYSSGYHRLWISTVVSASVLMHLSERKHGLPGIYPFNKYSNLFLWCDRIMAYSIVLYGIWNWPRSLELITTNYSVLPLMLVGFTNLLLSEGLECSKGFFAFTHSIWHICAFHLCYLFI</sequence>
<reference evidence="1" key="1">
    <citation type="submission" date="2018-10" db="EMBL/GenBank/DDBJ databases">
        <title>Hidden diversity of soil giant viruses.</title>
        <authorList>
            <person name="Schulz F."/>
            <person name="Alteio L."/>
            <person name="Goudeau D."/>
            <person name="Ryan E.M."/>
            <person name="Malmstrom R.R."/>
            <person name="Blanchard J."/>
            <person name="Woyke T."/>
        </authorList>
    </citation>
    <scope>NUCLEOTIDE SEQUENCE</scope>
    <source>
        <strain evidence="1">TEV1</strain>
    </source>
</reference>
<gene>
    <name evidence="1" type="ORF">Terrestrivirus2_180</name>
</gene>
<accession>A0A3G4ZLF0</accession>
<protein>
    <submittedName>
        <fullName evidence="1">Uncharacterized protein</fullName>
    </submittedName>
</protein>